<evidence type="ECO:0000313" key="2">
    <source>
        <dbReference type="EMBL" id="SFJ03800.1"/>
    </source>
</evidence>
<dbReference type="GO" id="GO:0016740">
    <property type="term" value="F:transferase activity"/>
    <property type="evidence" value="ECO:0007669"/>
    <property type="project" value="UniProtKB-KW"/>
</dbReference>
<dbReference type="Gene3D" id="3.40.630.30">
    <property type="match status" value="2"/>
</dbReference>
<sequence>MEIREIDRQKDWEVLADRVMAPLPQRWIYGEAAKRIGREVQRLCVFDRETRPLAMAQVILRPMFGMRTSLITRGPLFLETCERKAAVKALRRALPFGIKLMSPEEPLAGLKLSAPPELAELDLLPDLDTLRAGLDGKWRNALKKAESSRLRVTQIQASAQTLMPLLKAEKDRQAEGKYRGLPPEFALALQDVAPRSLRLFAASDAQMLFVLHGNSATYQIGHTGPEGRKANAHNLILWDAMKRLKAEGVMRLDLGTLDREKAPDLARFKLRTGAKARKLAPATLM</sequence>
<organism evidence="2 3">
    <name type="scientific">Celeribacter neptunius</name>
    <dbReference type="NCBI Taxonomy" id="588602"/>
    <lineage>
        <taxon>Bacteria</taxon>
        <taxon>Pseudomonadati</taxon>
        <taxon>Pseudomonadota</taxon>
        <taxon>Alphaproteobacteria</taxon>
        <taxon>Rhodobacterales</taxon>
        <taxon>Roseobacteraceae</taxon>
        <taxon>Celeribacter</taxon>
    </lineage>
</organism>
<keyword evidence="3" id="KW-1185">Reference proteome</keyword>
<dbReference type="Pfam" id="PF13480">
    <property type="entry name" value="Acetyltransf_6"/>
    <property type="match status" value="1"/>
</dbReference>
<dbReference type="PANTHER" id="PTHR36174">
    <property type="entry name" value="LIPID II:GLYCINE GLYCYLTRANSFERASE"/>
    <property type="match status" value="1"/>
</dbReference>
<dbReference type="InterPro" id="IPR050644">
    <property type="entry name" value="PG_Glycine_Bridge_Synth"/>
</dbReference>
<dbReference type="EMBL" id="FORH01000002">
    <property type="protein sequence ID" value="SFJ03800.1"/>
    <property type="molecule type" value="Genomic_DNA"/>
</dbReference>
<dbReference type="PANTHER" id="PTHR36174:SF1">
    <property type="entry name" value="LIPID II:GLYCINE GLYCYLTRANSFERASE"/>
    <property type="match status" value="1"/>
</dbReference>
<evidence type="ECO:0000313" key="3">
    <source>
        <dbReference type="Proteomes" id="UP000199630"/>
    </source>
</evidence>
<dbReference type="STRING" id="588602.SAMN04487991_1251"/>
<dbReference type="InterPro" id="IPR038740">
    <property type="entry name" value="BioF2-like_GNAT_dom"/>
</dbReference>
<dbReference type="InterPro" id="IPR016181">
    <property type="entry name" value="Acyl_CoA_acyltransferase"/>
</dbReference>
<dbReference type="RefSeq" id="WP_090059232.1">
    <property type="nucleotide sequence ID" value="NZ_FORH01000002.1"/>
</dbReference>
<dbReference type="Proteomes" id="UP000199630">
    <property type="component" value="Unassembled WGS sequence"/>
</dbReference>
<proteinExistence type="predicted"/>
<protein>
    <submittedName>
        <fullName evidence="2">Acetyltransferase (GNAT) domain-containing protein</fullName>
    </submittedName>
</protein>
<name>A0A1I3N457_9RHOB</name>
<accession>A0A1I3N457</accession>
<gene>
    <name evidence="2" type="ORF">SAMN04487991_1251</name>
</gene>
<dbReference type="AlphaFoldDB" id="A0A1I3N457"/>
<feature type="domain" description="BioF2-like acetyltransferase" evidence="1">
    <location>
        <begin position="139"/>
        <end position="257"/>
    </location>
</feature>
<evidence type="ECO:0000259" key="1">
    <source>
        <dbReference type="Pfam" id="PF13480"/>
    </source>
</evidence>
<keyword evidence="2" id="KW-0808">Transferase</keyword>
<dbReference type="SUPFAM" id="SSF55729">
    <property type="entry name" value="Acyl-CoA N-acyltransferases (Nat)"/>
    <property type="match status" value="2"/>
</dbReference>
<reference evidence="3" key="1">
    <citation type="submission" date="2016-10" db="EMBL/GenBank/DDBJ databases">
        <authorList>
            <person name="Varghese N."/>
            <person name="Submissions S."/>
        </authorList>
    </citation>
    <scope>NUCLEOTIDE SEQUENCE [LARGE SCALE GENOMIC DNA]</scope>
    <source>
        <strain evidence="3">DSM 26471</strain>
    </source>
</reference>
<dbReference type="OrthoDB" id="341858at2"/>